<proteinExistence type="predicted"/>
<accession>A0ABW2UBM4</accession>
<evidence type="ECO:0000313" key="3">
    <source>
        <dbReference type="Proteomes" id="UP001596513"/>
    </source>
</evidence>
<evidence type="ECO:0000256" key="1">
    <source>
        <dbReference type="SAM" id="MobiDB-lite"/>
    </source>
</evidence>
<feature type="region of interest" description="Disordered" evidence="1">
    <location>
        <begin position="140"/>
        <end position="160"/>
    </location>
</feature>
<evidence type="ECO:0000313" key="2">
    <source>
        <dbReference type="EMBL" id="MFC7669476.1"/>
    </source>
</evidence>
<gene>
    <name evidence="2" type="ORF">ACFQT0_20500</name>
</gene>
<reference evidence="3" key="1">
    <citation type="journal article" date="2019" name="Int. J. Syst. Evol. Microbiol.">
        <title>The Global Catalogue of Microorganisms (GCM) 10K type strain sequencing project: providing services to taxonomists for standard genome sequencing and annotation.</title>
        <authorList>
            <consortium name="The Broad Institute Genomics Platform"/>
            <consortium name="The Broad Institute Genome Sequencing Center for Infectious Disease"/>
            <person name="Wu L."/>
            <person name="Ma J."/>
        </authorList>
    </citation>
    <scope>NUCLEOTIDE SEQUENCE [LARGE SCALE GENOMIC DNA]</scope>
    <source>
        <strain evidence="3">JCM 19635</strain>
    </source>
</reference>
<dbReference type="RefSeq" id="WP_380204977.1">
    <property type="nucleotide sequence ID" value="NZ_JBHTEK010000001.1"/>
</dbReference>
<keyword evidence="3" id="KW-1185">Reference proteome</keyword>
<dbReference type="Proteomes" id="UP001596513">
    <property type="component" value="Unassembled WGS sequence"/>
</dbReference>
<dbReference type="EMBL" id="JBHTEK010000001">
    <property type="protein sequence ID" value="MFC7669476.1"/>
    <property type="molecule type" value="Genomic_DNA"/>
</dbReference>
<sequence length="179" mass="20442">MKKNISINLQGIIFHIEEDGYDVLSRYLTEVKAHFAHYRGHEDIVADIEGRIAEIFSARLSPVQQVITLEDVEAMTAKMGRVSDFATDEPRRRRRGRHRYGRQRRLWLRHLVWQPWRLWVGWHGHRGCCHCHGAPPPVPRHGAPQGGRGSGGHRPVLRHQPGMGAVGLDIARLCAARHV</sequence>
<protein>
    <submittedName>
        <fullName evidence="2">Uncharacterized protein</fullName>
    </submittedName>
</protein>
<comment type="caution">
    <text evidence="2">The sequence shown here is derived from an EMBL/GenBank/DDBJ whole genome shotgun (WGS) entry which is preliminary data.</text>
</comment>
<organism evidence="2 3">
    <name type="scientific">Hymenobacter humi</name>
    <dbReference type="NCBI Taxonomy" id="1411620"/>
    <lineage>
        <taxon>Bacteria</taxon>
        <taxon>Pseudomonadati</taxon>
        <taxon>Bacteroidota</taxon>
        <taxon>Cytophagia</taxon>
        <taxon>Cytophagales</taxon>
        <taxon>Hymenobacteraceae</taxon>
        <taxon>Hymenobacter</taxon>
    </lineage>
</organism>
<name>A0ABW2UBM4_9BACT</name>